<protein>
    <recommendedName>
        <fullName evidence="3">Integron-associated effector binding protein domain-containing protein</fullName>
    </recommendedName>
</protein>
<evidence type="ECO:0000313" key="2">
    <source>
        <dbReference type="Proteomes" id="UP000251889"/>
    </source>
</evidence>
<gene>
    <name evidence="1" type="ORF">DQQ10_20590</name>
</gene>
<organism evidence="1 2">
    <name type="scientific">Pseudochryseolinea flava</name>
    <dbReference type="NCBI Taxonomy" id="2059302"/>
    <lineage>
        <taxon>Bacteria</taxon>
        <taxon>Pseudomonadati</taxon>
        <taxon>Bacteroidota</taxon>
        <taxon>Cytophagia</taxon>
        <taxon>Cytophagales</taxon>
        <taxon>Fulvivirgaceae</taxon>
        <taxon>Pseudochryseolinea</taxon>
    </lineage>
</organism>
<dbReference type="OrthoDB" id="328886at2"/>
<sequence>MEKITVQTPIQLVAKQVKTFPAGIGETFDHLANVLPHSMSRAYYGISWMEGEDIIYYAAAQQQHSEEIDQFALEPWTIESGDYLSITVLNWRSKTDSIKDVFHDLMQDKRIDDTKPCVEWYVSDYKMLCMIKLRDQ</sequence>
<dbReference type="EMBL" id="QMFY01000013">
    <property type="protein sequence ID" value="RAV98998.1"/>
    <property type="molecule type" value="Genomic_DNA"/>
</dbReference>
<dbReference type="Proteomes" id="UP000251889">
    <property type="component" value="Unassembled WGS sequence"/>
</dbReference>
<accession>A0A364XZT5</accession>
<dbReference type="RefSeq" id="WP_112748811.1">
    <property type="nucleotide sequence ID" value="NZ_QMFY01000013.1"/>
</dbReference>
<proteinExistence type="predicted"/>
<evidence type="ECO:0000313" key="1">
    <source>
        <dbReference type="EMBL" id="RAV98998.1"/>
    </source>
</evidence>
<reference evidence="1 2" key="1">
    <citation type="submission" date="2018-06" db="EMBL/GenBank/DDBJ databases">
        <title>Chryseolinea flavus sp. nov., a member of the phylum Bacteroidetes isolated from soil.</title>
        <authorList>
            <person name="Li Y."/>
            <person name="Wang J."/>
        </authorList>
    </citation>
    <scope>NUCLEOTIDE SEQUENCE [LARGE SCALE GENOMIC DNA]</scope>
    <source>
        <strain evidence="1 2">SDU1-6</strain>
    </source>
</reference>
<dbReference type="AlphaFoldDB" id="A0A364XZT5"/>
<evidence type="ECO:0008006" key="3">
    <source>
        <dbReference type="Google" id="ProtNLM"/>
    </source>
</evidence>
<name>A0A364XZT5_9BACT</name>
<comment type="caution">
    <text evidence="1">The sequence shown here is derived from an EMBL/GenBank/DDBJ whole genome shotgun (WGS) entry which is preliminary data.</text>
</comment>
<keyword evidence="2" id="KW-1185">Reference proteome</keyword>